<gene>
    <name evidence="2" type="ORF">Sjap_013348</name>
</gene>
<keyword evidence="3" id="KW-1185">Reference proteome</keyword>
<reference evidence="2 3" key="1">
    <citation type="submission" date="2024-01" db="EMBL/GenBank/DDBJ databases">
        <title>Genome assemblies of Stephania.</title>
        <authorList>
            <person name="Yang L."/>
        </authorList>
    </citation>
    <scope>NUCLEOTIDE SEQUENCE [LARGE SCALE GENOMIC DNA]</scope>
    <source>
        <strain evidence="2">QJT</strain>
        <tissue evidence="2">Leaf</tissue>
    </source>
</reference>
<proteinExistence type="predicted"/>
<evidence type="ECO:0000313" key="2">
    <source>
        <dbReference type="EMBL" id="KAK9123746.1"/>
    </source>
</evidence>
<keyword evidence="1" id="KW-0472">Membrane</keyword>
<organism evidence="2 3">
    <name type="scientific">Stephania japonica</name>
    <dbReference type="NCBI Taxonomy" id="461633"/>
    <lineage>
        <taxon>Eukaryota</taxon>
        <taxon>Viridiplantae</taxon>
        <taxon>Streptophyta</taxon>
        <taxon>Embryophyta</taxon>
        <taxon>Tracheophyta</taxon>
        <taxon>Spermatophyta</taxon>
        <taxon>Magnoliopsida</taxon>
        <taxon>Ranunculales</taxon>
        <taxon>Menispermaceae</taxon>
        <taxon>Menispermoideae</taxon>
        <taxon>Cissampelideae</taxon>
        <taxon>Stephania</taxon>
    </lineage>
</organism>
<evidence type="ECO:0000256" key="1">
    <source>
        <dbReference type="SAM" id="Phobius"/>
    </source>
</evidence>
<keyword evidence="1" id="KW-1133">Transmembrane helix</keyword>
<dbReference type="Proteomes" id="UP001417504">
    <property type="component" value="Unassembled WGS sequence"/>
</dbReference>
<comment type="caution">
    <text evidence="2">The sequence shown here is derived from an EMBL/GenBank/DDBJ whole genome shotgun (WGS) entry which is preliminary data.</text>
</comment>
<protein>
    <submittedName>
        <fullName evidence="2">Uncharacterized protein</fullName>
    </submittedName>
</protein>
<name>A0AAP0P179_9MAGN</name>
<sequence length="74" mass="8204">MRNETNSSQPSVVKYVIGLCFLIAFQVSQLKMVGMSSGWISAAFGPFWGFQQMGFGNGSVESWIMHGSLFPRHT</sequence>
<evidence type="ECO:0000313" key="3">
    <source>
        <dbReference type="Proteomes" id="UP001417504"/>
    </source>
</evidence>
<dbReference type="AlphaFoldDB" id="A0AAP0P179"/>
<accession>A0AAP0P179</accession>
<feature type="transmembrane region" description="Helical" evidence="1">
    <location>
        <begin position="12"/>
        <end position="30"/>
    </location>
</feature>
<keyword evidence="1" id="KW-0812">Transmembrane</keyword>
<dbReference type="EMBL" id="JBBNAE010000005">
    <property type="protein sequence ID" value="KAK9123746.1"/>
    <property type="molecule type" value="Genomic_DNA"/>
</dbReference>